<feature type="signal peptide" evidence="2">
    <location>
        <begin position="1"/>
        <end position="19"/>
    </location>
</feature>
<evidence type="ECO:0000256" key="2">
    <source>
        <dbReference type="SAM" id="SignalP"/>
    </source>
</evidence>
<comment type="caution">
    <text evidence="4">The sequence shown here is derived from an EMBL/GenBank/DDBJ whole genome shotgun (WGS) entry which is preliminary data.</text>
</comment>
<feature type="domain" description="Thioredoxin" evidence="3">
    <location>
        <begin position="291"/>
        <end position="429"/>
    </location>
</feature>
<dbReference type="PANTHER" id="PTHR42852">
    <property type="entry name" value="THIOL:DISULFIDE INTERCHANGE PROTEIN DSBE"/>
    <property type="match status" value="1"/>
</dbReference>
<dbReference type="InterPro" id="IPR050553">
    <property type="entry name" value="Thioredoxin_ResA/DsbE_sf"/>
</dbReference>
<dbReference type="PANTHER" id="PTHR42852:SF17">
    <property type="entry name" value="THIOREDOXIN-LIKE PROTEIN HI_1115"/>
    <property type="match status" value="1"/>
</dbReference>
<evidence type="ECO:0000256" key="1">
    <source>
        <dbReference type="SAM" id="MobiDB-lite"/>
    </source>
</evidence>
<dbReference type="PROSITE" id="PS51352">
    <property type="entry name" value="THIOREDOXIN_2"/>
    <property type="match status" value="1"/>
</dbReference>
<evidence type="ECO:0000313" key="4">
    <source>
        <dbReference type="EMBL" id="EMI19688.1"/>
    </source>
</evidence>
<feature type="compositionally biased region" description="Acidic residues" evidence="1">
    <location>
        <begin position="447"/>
        <end position="457"/>
    </location>
</feature>
<dbReference type="InterPro" id="IPR013766">
    <property type="entry name" value="Thioredoxin_domain"/>
</dbReference>
<dbReference type="InterPro" id="IPR019207">
    <property type="entry name" value="DUF2092"/>
</dbReference>
<keyword evidence="2" id="KW-0732">Signal</keyword>
<feature type="region of interest" description="Disordered" evidence="1">
    <location>
        <begin position="436"/>
        <end position="457"/>
    </location>
</feature>
<gene>
    <name evidence="4" type="ORF">RMSM_03358</name>
</gene>
<dbReference type="AlphaFoldDB" id="M5RK38"/>
<dbReference type="CDD" id="cd02966">
    <property type="entry name" value="TlpA_like_family"/>
    <property type="match status" value="1"/>
</dbReference>
<protein>
    <submittedName>
        <fullName evidence="4">Alkyl hydroperoxide reductase/ Thiol specific antioxidant/ Mal allergen</fullName>
    </submittedName>
</protein>
<name>M5RK38_9BACT</name>
<evidence type="ECO:0000313" key="5">
    <source>
        <dbReference type="Proteomes" id="UP000011991"/>
    </source>
</evidence>
<dbReference type="Pfam" id="PF09865">
    <property type="entry name" value="DUF2092"/>
    <property type="match status" value="1"/>
</dbReference>
<evidence type="ECO:0000259" key="3">
    <source>
        <dbReference type="PROSITE" id="PS51352"/>
    </source>
</evidence>
<dbReference type="InterPro" id="IPR000866">
    <property type="entry name" value="AhpC/TSA"/>
</dbReference>
<dbReference type="Gene3D" id="3.40.30.10">
    <property type="entry name" value="Glutaredoxin"/>
    <property type="match status" value="1"/>
</dbReference>
<dbReference type="OrthoDB" id="261881at2"/>
<feature type="chain" id="PRO_5004070779" evidence="2">
    <location>
        <begin position="20"/>
        <end position="457"/>
    </location>
</feature>
<dbReference type="EMBL" id="ANOG01000492">
    <property type="protein sequence ID" value="EMI19688.1"/>
    <property type="molecule type" value="Genomic_DNA"/>
</dbReference>
<dbReference type="RefSeq" id="WP_008697911.1">
    <property type="nucleotide sequence ID" value="NZ_ANOG01000492.1"/>
</dbReference>
<dbReference type="PATRIC" id="fig|1265738.3.peg.3349"/>
<dbReference type="Proteomes" id="UP000011991">
    <property type="component" value="Unassembled WGS sequence"/>
</dbReference>
<organism evidence="4 5">
    <name type="scientific">Rhodopirellula maiorica SM1</name>
    <dbReference type="NCBI Taxonomy" id="1265738"/>
    <lineage>
        <taxon>Bacteria</taxon>
        <taxon>Pseudomonadati</taxon>
        <taxon>Planctomycetota</taxon>
        <taxon>Planctomycetia</taxon>
        <taxon>Pirellulales</taxon>
        <taxon>Pirellulaceae</taxon>
        <taxon>Novipirellula</taxon>
    </lineage>
</organism>
<dbReference type="Pfam" id="PF00578">
    <property type="entry name" value="AhpC-TSA"/>
    <property type="match status" value="1"/>
</dbReference>
<reference evidence="4 5" key="1">
    <citation type="journal article" date="2013" name="Mar. Genomics">
        <title>Expression of sulfatases in Rhodopirellula baltica and the diversity of sulfatases in the genus Rhodopirellula.</title>
        <authorList>
            <person name="Wegner C.E."/>
            <person name="Richter-Heitmann T."/>
            <person name="Klindworth A."/>
            <person name="Klockow C."/>
            <person name="Richter M."/>
            <person name="Achstetter T."/>
            <person name="Glockner F.O."/>
            <person name="Harder J."/>
        </authorList>
    </citation>
    <scope>NUCLEOTIDE SEQUENCE [LARGE SCALE GENOMIC DNA]</scope>
    <source>
        <strain evidence="4 5">SM1</strain>
    </source>
</reference>
<dbReference type="GO" id="GO:0016491">
    <property type="term" value="F:oxidoreductase activity"/>
    <property type="evidence" value="ECO:0007669"/>
    <property type="project" value="InterPro"/>
</dbReference>
<accession>M5RK38</accession>
<keyword evidence="5" id="KW-1185">Reference proteome</keyword>
<dbReference type="InterPro" id="IPR036249">
    <property type="entry name" value="Thioredoxin-like_sf"/>
</dbReference>
<proteinExistence type="predicted"/>
<sequence>MVARLFLIVVLVCPVVAGAADDTKDAVAAEESGANADSSQPAAFTLNDDVRKVLEPFFASINKADVSRVTVEMLTESIVQGKVVESRKSTYQIASKHPDKFTIYLKEPDQRTRIYANGKEMVVALSPEAYYQIDDHPDLQQAVVELPVAMGAYPEPVMALSLAGVDPSLSFLGGMKSVEIVSQGKFRGRVPAVQIHGVQDDAVSWDLWLSEETPTKPLRLLVDLTAMLRATKQVQVPQGFKYQVQFDFLSWRMSGEVSNALFAFRPAKDATEYESLDDYLQSVAGAVAEHPLLGKKAPSFIGERLSEQPVSLEGLKDKVIVLDFWATWCAPCVAAMPVLQEVTSEFADKDVVFLAVNVGEDLELVKSFLEKQDIDLDVVLDPGGKISDAFRADAIPQTVVVGKSGVIESVHMGFPGADELRQRLTDELSVLSVGGHIESAPPAADAEPADEAEPADK</sequence>
<dbReference type="SUPFAM" id="SSF52833">
    <property type="entry name" value="Thioredoxin-like"/>
    <property type="match status" value="1"/>
</dbReference>
<dbReference type="GO" id="GO:0016209">
    <property type="term" value="F:antioxidant activity"/>
    <property type="evidence" value="ECO:0007669"/>
    <property type="project" value="InterPro"/>
</dbReference>